<feature type="region of interest" description="Disordered" evidence="1">
    <location>
        <begin position="373"/>
        <end position="464"/>
    </location>
</feature>
<geneLocation type="plasmid" evidence="3 4">
    <name>AZOBR_p1</name>
</geneLocation>
<accession>A0A9P1JW38</accession>
<protein>
    <recommendedName>
        <fullName evidence="2">Alpha-2-macroglobulin domain-containing protein</fullName>
    </recommendedName>
</protein>
<dbReference type="SUPFAM" id="SSF48239">
    <property type="entry name" value="Terpenoid cyclases/Protein prenyltransferases"/>
    <property type="match status" value="1"/>
</dbReference>
<keyword evidence="3" id="KW-0614">Plasmid</keyword>
<feature type="domain" description="Alpha-2-macroglobulin" evidence="2">
    <location>
        <begin position="90"/>
        <end position="178"/>
    </location>
</feature>
<dbReference type="InterPro" id="IPR001599">
    <property type="entry name" value="Macroglobln_a2"/>
</dbReference>
<organism evidence="3 4">
    <name type="scientific">Azospirillum baldaniorum</name>
    <dbReference type="NCBI Taxonomy" id="1064539"/>
    <lineage>
        <taxon>Bacteria</taxon>
        <taxon>Pseudomonadati</taxon>
        <taxon>Pseudomonadota</taxon>
        <taxon>Alphaproteobacteria</taxon>
        <taxon>Rhodospirillales</taxon>
        <taxon>Azospirillaceae</taxon>
        <taxon>Azospirillum</taxon>
    </lineage>
</organism>
<dbReference type="Proteomes" id="UP000007319">
    <property type="component" value="Plasmid AZOBR_p1"/>
</dbReference>
<evidence type="ECO:0000313" key="3">
    <source>
        <dbReference type="EMBL" id="CCD00877.1"/>
    </source>
</evidence>
<name>A0A9P1JW38_9PROT</name>
<dbReference type="InterPro" id="IPR051802">
    <property type="entry name" value="YfhM-like"/>
</dbReference>
<sequence>MVVEGAPEGQPAYVTVAAVDDAVLQLTDQHSPNPIDHYLGKRRLGVELRDSFGRLIDPAVLDATRTRPGAAPRLRQVGVTVPQKSERVVSLFSGVLTVGPEGKVAVPLDVPDFQGRLRLMAVAWSGDKLGRSESSMLVADPVLADLGLPRFLAPGDRAVVPVTLDNVAGPAGAYTISLIASGAVSLSEGSIAVPELGKGKRAAAGRVLTANGVGTGHIALDVTGPDGLRITRQWEIPVRPASPLVTRRTATMLAPERSVELPADLLNGLRPETATAALSLGNLPDLDIPGLLTALERGGPGGLEMTASRALPLLSLGDVAVALGVASDERVKARVQRSVDRVLTFQRMDGAFAAWSPKGGGRFLADRLRARLPGPRQGRRLPRAGGAVSQGTRRAARRARQRLGGGRRAAGPRLRALRAGPRQDDRRRCGPLLPGDLLGQAADRLRPCPGRHGHRRAGRQGPRCRSLRAVVRRPRRVGQPARLRLVPARRGRRGGADGRERRG</sequence>
<feature type="compositionally biased region" description="Low complexity" evidence="1">
    <location>
        <begin position="409"/>
        <end position="420"/>
    </location>
</feature>
<feature type="compositionally biased region" description="Basic and acidic residues" evidence="1">
    <location>
        <begin position="494"/>
        <end position="503"/>
    </location>
</feature>
<reference evidence="3 4" key="1">
    <citation type="journal article" date="2011" name="PLoS Genet.">
        <title>Azospirillum genomes reveal transition of bacteria from aquatic to terrestrial environments.</title>
        <authorList>
            <person name="Wisniewski-Dye F."/>
            <person name="Borziak K."/>
            <person name="Khalsa-Moyers G."/>
            <person name="Alexandre G."/>
            <person name="Sukharnikov L.O."/>
            <person name="Wuichet K."/>
            <person name="Hurst G.B."/>
            <person name="McDonald W.H."/>
            <person name="Robertson J.S."/>
            <person name="Barbe V."/>
            <person name="Calteau A."/>
            <person name="Rouy Z."/>
            <person name="Mangenot S."/>
            <person name="Prigent-Combaret C."/>
            <person name="Normand P."/>
            <person name="Boyer M."/>
            <person name="Siguier P."/>
            <person name="Dessaux Y."/>
            <person name="Elmerich C."/>
            <person name="Condemine G."/>
            <person name="Krishnen G."/>
            <person name="Kennedy I."/>
            <person name="Paterson A.H."/>
            <person name="Gonzalez V."/>
            <person name="Mavingui P."/>
            <person name="Zhulin I.B."/>
        </authorList>
    </citation>
    <scope>NUCLEOTIDE SEQUENCE [LARGE SCALE GENOMIC DNA]</scope>
    <source>
        <strain evidence="3 4">Sp245</strain>
    </source>
</reference>
<feature type="compositionally biased region" description="Low complexity" evidence="1">
    <location>
        <begin position="477"/>
        <end position="486"/>
    </location>
</feature>
<gene>
    <name evidence="3" type="ORF">AZOBR_p1130100</name>
</gene>
<evidence type="ECO:0000256" key="1">
    <source>
        <dbReference type="SAM" id="MobiDB-lite"/>
    </source>
</evidence>
<evidence type="ECO:0000313" key="4">
    <source>
        <dbReference type="Proteomes" id="UP000007319"/>
    </source>
</evidence>
<dbReference type="PANTHER" id="PTHR40094">
    <property type="entry name" value="ALPHA-2-MACROGLOBULIN HOMOLOG"/>
    <property type="match status" value="1"/>
</dbReference>
<dbReference type="InterPro" id="IPR008930">
    <property type="entry name" value="Terpenoid_cyclase/PrenylTrfase"/>
</dbReference>
<dbReference type="Pfam" id="PF00207">
    <property type="entry name" value="A2M"/>
    <property type="match status" value="1"/>
</dbReference>
<dbReference type="AlphaFoldDB" id="A0A9P1JW38"/>
<dbReference type="EMBL" id="HE577328">
    <property type="protein sequence ID" value="CCD00877.1"/>
    <property type="molecule type" value="Genomic_DNA"/>
</dbReference>
<dbReference type="KEGG" id="abs:AZOBR_p1130100"/>
<feature type="compositionally biased region" description="Basic residues" evidence="1">
    <location>
        <begin position="449"/>
        <end position="458"/>
    </location>
</feature>
<dbReference type="SMART" id="SM01360">
    <property type="entry name" value="A2M"/>
    <property type="match status" value="1"/>
</dbReference>
<dbReference type="GO" id="GO:0004866">
    <property type="term" value="F:endopeptidase inhibitor activity"/>
    <property type="evidence" value="ECO:0007669"/>
    <property type="project" value="InterPro"/>
</dbReference>
<feature type="region of interest" description="Disordered" evidence="1">
    <location>
        <begin position="476"/>
        <end position="503"/>
    </location>
</feature>
<keyword evidence="4" id="KW-1185">Reference proteome</keyword>
<dbReference type="PANTHER" id="PTHR40094:SF1">
    <property type="entry name" value="UBIQUITIN DOMAIN-CONTAINING PROTEIN"/>
    <property type="match status" value="1"/>
</dbReference>
<evidence type="ECO:0000259" key="2">
    <source>
        <dbReference type="SMART" id="SM01360"/>
    </source>
</evidence>
<proteinExistence type="predicted"/>